<feature type="transmembrane region" description="Helical" evidence="1">
    <location>
        <begin position="96"/>
        <end position="117"/>
    </location>
</feature>
<proteinExistence type="predicted"/>
<keyword evidence="1" id="KW-0812">Transmembrane</keyword>
<sequence>TPNMKVGRNAPYFELLISDVNGIHSSWYTVNGNITKTLFTGPVGRIDSTLWENLWDSLPQDSIVTLRFYSNDTLGNVNYTQVDLIIDKPTDLPNFLLYPLGFLFPVIGLVAMIPFTLKLTKTRYYKSLNNKDKKKLRKALISAVFFLSLLTLYFVV</sequence>
<feature type="non-terminal residue" evidence="2">
    <location>
        <position position="1"/>
    </location>
</feature>
<accession>X1U9N0</accession>
<gene>
    <name evidence="2" type="ORF">S12H4_51479</name>
</gene>
<protein>
    <submittedName>
        <fullName evidence="2">Uncharacterized protein</fullName>
    </submittedName>
</protein>
<name>X1U9N0_9ZZZZ</name>
<evidence type="ECO:0000313" key="2">
    <source>
        <dbReference type="EMBL" id="GAJ14194.1"/>
    </source>
</evidence>
<keyword evidence="1" id="KW-0472">Membrane</keyword>
<dbReference type="AlphaFoldDB" id="X1U9N0"/>
<feature type="transmembrane region" description="Helical" evidence="1">
    <location>
        <begin position="138"/>
        <end position="155"/>
    </location>
</feature>
<keyword evidence="1" id="KW-1133">Transmembrane helix</keyword>
<reference evidence="2" key="1">
    <citation type="journal article" date="2014" name="Front. Microbiol.">
        <title>High frequency of phylogenetically diverse reductive dehalogenase-homologous genes in deep subseafloor sedimentary metagenomes.</title>
        <authorList>
            <person name="Kawai M."/>
            <person name="Futagami T."/>
            <person name="Toyoda A."/>
            <person name="Takaki Y."/>
            <person name="Nishi S."/>
            <person name="Hori S."/>
            <person name="Arai W."/>
            <person name="Tsubouchi T."/>
            <person name="Morono Y."/>
            <person name="Uchiyama I."/>
            <person name="Ito T."/>
            <person name="Fujiyama A."/>
            <person name="Inagaki F."/>
            <person name="Takami H."/>
        </authorList>
    </citation>
    <scope>NUCLEOTIDE SEQUENCE</scope>
    <source>
        <strain evidence="2">Expedition CK06-06</strain>
    </source>
</reference>
<dbReference type="EMBL" id="BARW01032534">
    <property type="protein sequence ID" value="GAJ14194.1"/>
    <property type="molecule type" value="Genomic_DNA"/>
</dbReference>
<comment type="caution">
    <text evidence="2">The sequence shown here is derived from an EMBL/GenBank/DDBJ whole genome shotgun (WGS) entry which is preliminary data.</text>
</comment>
<organism evidence="2">
    <name type="scientific">marine sediment metagenome</name>
    <dbReference type="NCBI Taxonomy" id="412755"/>
    <lineage>
        <taxon>unclassified sequences</taxon>
        <taxon>metagenomes</taxon>
        <taxon>ecological metagenomes</taxon>
    </lineage>
</organism>
<evidence type="ECO:0000256" key="1">
    <source>
        <dbReference type="SAM" id="Phobius"/>
    </source>
</evidence>